<dbReference type="SUPFAM" id="SSF51905">
    <property type="entry name" value="FAD/NAD(P)-binding domain"/>
    <property type="match status" value="1"/>
</dbReference>
<dbReference type="PANTHER" id="PTHR43104:SF4">
    <property type="entry name" value="L-2-HYDROXYGLUTARATE DEHYDROGENASE, MITOCHONDRIAL"/>
    <property type="match status" value="1"/>
</dbReference>
<sequence>MDQKVLAVVGGGVVGLAIARRAARRGVQVVVLEKNAGIGQECSGRNSEVIHAGIYYPKTSLKATMCVRGKELMYDFCRDFNVPHQRCGKLIVASSAAQIETLRAIQEKAMANGVGDIKLLSKAQVARMEPDVHCEGGLFSPSTGIVDSHGFMLALQGDAEDHGASVALHTTVDGGRWDATSNQFHLFHRPTADKSDGDILPCDYVINCAGLGAIGLAHAFSYHPSPPTLPPLPTAFAKGNYFRLATSVKPFRHLIYPIPEKGGLGVHATIDLAGHVRFGPDVEWVPSINYDVDPAKASLFASRIASYWPPVQDLELVPDYCGIRPKMVGPDAAVDADFAFLDEAVHRLPGLVHCLGVESPGLTSSLAVADAVVARLLGQE</sequence>
<evidence type="ECO:0000256" key="2">
    <source>
        <dbReference type="ARBA" id="ARBA00022630"/>
    </source>
</evidence>
<evidence type="ECO:0000313" key="10">
    <source>
        <dbReference type="EMBL" id="KAF0700268.1"/>
    </source>
</evidence>
<evidence type="ECO:0000259" key="9">
    <source>
        <dbReference type="Pfam" id="PF01266"/>
    </source>
</evidence>
<dbReference type="Gene3D" id="3.50.50.60">
    <property type="entry name" value="FAD/NAD(P)-binding domain"/>
    <property type="match status" value="1"/>
</dbReference>
<proteinExistence type="inferred from homology"/>
<comment type="catalytic activity">
    <reaction evidence="5">
        <text>(S)-2-hydroxyglutarate + A = 2-oxoglutarate + AH2</text>
        <dbReference type="Rhea" id="RHEA:21252"/>
        <dbReference type="ChEBI" id="CHEBI:13193"/>
        <dbReference type="ChEBI" id="CHEBI:16782"/>
        <dbReference type="ChEBI" id="CHEBI:16810"/>
        <dbReference type="ChEBI" id="CHEBI:17499"/>
        <dbReference type="EC" id="1.1.99.2"/>
    </reaction>
</comment>
<comment type="similarity">
    <text evidence="6">Belongs to the L2HGDH family.</text>
</comment>
<evidence type="ECO:0000256" key="7">
    <source>
        <dbReference type="ARBA" id="ARBA00038878"/>
    </source>
</evidence>
<dbReference type="AlphaFoldDB" id="A0A485KMH1"/>
<accession>A0A485KMH1</accession>
<reference evidence="10" key="2">
    <citation type="submission" date="2019-06" db="EMBL/GenBank/DDBJ databases">
        <title>Genomics analysis of Aphanomyces spp. identifies a new class of oomycete effector associated with host adaptation.</title>
        <authorList>
            <person name="Gaulin E."/>
        </authorList>
    </citation>
    <scope>NUCLEOTIDE SEQUENCE</scope>
    <source>
        <strain evidence="10">CBS 578.67</strain>
    </source>
</reference>
<evidence type="ECO:0000256" key="3">
    <source>
        <dbReference type="ARBA" id="ARBA00022827"/>
    </source>
</evidence>
<dbReference type="EMBL" id="CAADRA010005152">
    <property type="protein sequence ID" value="VFT86106.1"/>
    <property type="molecule type" value="Genomic_DNA"/>
</dbReference>
<dbReference type="InterPro" id="IPR036188">
    <property type="entry name" value="FAD/NAD-bd_sf"/>
</dbReference>
<keyword evidence="3" id="KW-0274">FAD</keyword>
<dbReference type="InterPro" id="IPR006076">
    <property type="entry name" value="FAD-dep_OxRdtase"/>
</dbReference>
<reference evidence="11 12" key="1">
    <citation type="submission" date="2019-03" db="EMBL/GenBank/DDBJ databases">
        <authorList>
            <person name="Gaulin E."/>
            <person name="Dumas B."/>
        </authorList>
    </citation>
    <scope>NUCLEOTIDE SEQUENCE [LARGE SCALE GENOMIC DNA]</scope>
    <source>
        <strain evidence="11">CBS 568.67</strain>
    </source>
</reference>
<evidence type="ECO:0000256" key="5">
    <source>
        <dbReference type="ARBA" id="ARBA00036066"/>
    </source>
</evidence>
<keyword evidence="12" id="KW-1185">Reference proteome</keyword>
<dbReference type="Proteomes" id="UP000332933">
    <property type="component" value="Unassembled WGS sequence"/>
</dbReference>
<evidence type="ECO:0000256" key="8">
    <source>
        <dbReference type="ARBA" id="ARBA00041137"/>
    </source>
</evidence>
<protein>
    <recommendedName>
        <fullName evidence="8">L-2-hydroxyglutarate dehydrogenase, mitochondrial</fullName>
        <ecNumber evidence="7">1.1.99.2</ecNumber>
    </recommendedName>
</protein>
<dbReference type="Pfam" id="PF01266">
    <property type="entry name" value="DAO"/>
    <property type="match status" value="1"/>
</dbReference>
<evidence type="ECO:0000256" key="1">
    <source>
        <dbReference type="ARBA" id="ARBA00001974"/>
    </source>
</evidence>
<dbReference type="EC" id="1.1.99.2" evidence="7"/>
<feature type="domain" description="FAD dependent oxidoreductase" evidence="9">
    <location>
        <begin position="7"/>
        <end position="374"/>
    </location>
</feature>
<dbReference type="GO" id="GO:0047545">
    <property type="term" value="F:(S)-2-hydroxyglutarate dehydrogenase activity"/>
    <property type="evidence" value="ECO:0007669"/>
    <property type="project" value="UniProtKB-EC"/>
</dbReference>
<evidence type="ECO:0000313" key="11">
    <source>
        <dbReference type="EMBL" id="VFT86106.1"/>
    </source>
</evidence>
<organism evidence="11 12">
    <name type="scientific">Aphanomyces stellatus</name>
    <dbReference type="NCBI Taxonomy" id="120398"/>
    <lineage>
        <taxon>Eukaryota</taxon>
        <taxon>Sar</taxon>
        <taxon>Stramenopiles</taxon>
        <taxon>Oomycota</taxon>
        <taxon>Saprolegniomycetes</taxon>
        <taxon>Saprolegniales</taxon>
        <taxon>Verrucalvaceae</taxon>
        <taxon>Aphanomyces</taxon>
    </lineage>
</organism>
<comment type="cofactor">
    <cofactor evidence="1">
        <name>FAD</name>
        <dbReference type="ChEBI" id="CHEBI:57692"/>
    </cofactor>
</comment>
<dbReference type="OrthoDB" id="498204at2759"/>
<evidence type="ECO:0000256" key="4">
    <source>
        <dbReference type="ARBA" id="ARBA00023002"/>
    </source>
</evidence>
<evidence type="ECO:0000313" key="12">
    <source>
        <dbReference type="Proteomes" id="UP000332933"/>
    </source>
</evidence>
<keyword evidence="2" id="KW-0285">Flavoprotein</keyword>
<name>A0A485KMH1_9STRA</name>
<dbReference type="PANTHER" id="PTHR43104">
    <property type="entry name" value="L-2-HYDROXYGLUTARATE DEHYDROGENASE, MITOCHONDRIAL"/>
    <property type="match status" value="1"/>
</dbReference>
<dbReference type="Gene3D" id="3.30.9.10">
    <property type="entry name" value="D-Amino Acid Oxidase, subunit A, domain 2"/>
    <property type="match status" value="1"/>
</dbReference>
<evidence type="ECO:0000256" key="6">
    <source>
        <dbReference type="ARBA" id="ARBA00037941"/>
    </source>
</evidence>
<gene>
    <name evidence="11" type="primary">Aste57867_9223</name>
    <name evidence="10" type="ORF">As57867_009187</name>
    <name evidence="11" type="ORF">ASTE57867_9223</name>
</gene>
<dbReference type="EMBL" id="VJMH01005131">
    <property type="protein sequence ID" value="KAF0700268.1"/>
    <property type="molecule type" value="Genomic_DNA"/>
</dbReference>
<keyword evidence="4" id="KW-0560">Oxidoreductase</keyword>